<organism evidence="3 4">
    <name type="scientific">Salvia divinorum</name>
    <name type="common">Maria pastora</name>
    <name type="synonym">Diviner's sage</name>
    <dbReference type="NCBI Taxonomy" id="28513"/>
    <lineage>
        <taxon>Eukaryota</taxon>
        <taxon>Viridiplantae</taxon>
        <taxon>Streptophyta</taxon>
        <taxon>Embryophyta</taxon>
        <taxon>Tracheophyta</taxon>
        <taxon>Spermatophyta</taxon>
        <taxon>Magnoliopsida</taxon>
        <taxon>eudicotyledons</taxon>
        <taxon>Gunneridae</taxon>
        <taxon>Pentapetalae</taxon>
        <taxon>asterids</taxon>
        <taxon>lamiids</taxon>
        <taxon>Lamiales</taxon>
        <taxon>Lamiaceae</taxon>
        <taxon>Nepetoideae</taxon>
        <taxon>Mentheae</taxon>
        <taxon>Salviinae</taxon>
        <taxon>Salvia</taxon>
        <taxon>Salvia subgen. Calosphace</taxon>
    </lineage>
</organism>
<sequence>MAMRRNLVLFFVCFIYLVLDELRGIEVDEEVEFAHPVYQMMSFSKSFPSSFGLRALQMPSLISISYFLLLCCN</sequence>
<dbReference type="AlphaFoldDB" id="A0ABD1HW11"/>
<keyword evidence="1" id="KW-0812">Transmembrane</keyword>
<accession>A0ABD1HW11</accession>
<proteinExistence type="predicted"/>
<gene>
    <name evidence="3" type="ORF">AAHA92_10839</name>
</gene>
<reference evidence="3 4" key="1">
    <citation type="submission" date="2024-06" db="EMBL/GenBank/DDBJ databases">
        <title>A chromosome level genome sequence of Diviner's sage (Salvia divinorum).</title>
        <authorList>
            <person name="Ford S.A."/>
            <person name="Ro D.-K."/>
            <person name="Ness R.W."/>
            <person name="Phillips M.A."/>
        </authorList>
    </citation>
    <scope>NUCLEOTIDE SEQUENCE [LARGE SCALE GENOMIC DNA]</scope>
    <source>
        <strain evidence="3">SAF-2024a</strain>
        <tissue evidence="3">Leaf</tissue>
    </source>
</reference>
<keyword evidence="1" id="KW-0472">Membrane</keyword>
<name>A0ABD1HW11_SALDI</name>
<keyword evidence="1" id="KW-1133">Transmembrane helix</keyword>
<evidence type="ECO:0000256" key="2">
    <source>
        <dbReference type="SAM" id="SignalP"/>
    </source>
</evidence>
<feature type="transmembrane region" description="Helical" evidence="1">
    <location>
        <begin position="51"/>
        <end position="72"/>
    </location>
</feature>
<feature type="chain" id="PRO_5044864179" evidence="2">
    <location>
        <begin position="25"/>
        <end position="73"/>
    </location>
</feature>
<dbReference type="Proteomes" id="UP001567538">
    <property type="component" value="Unassembled WGS sequence"/>
</dbReference>
<dbReference type="EMBL" id="JBEAFC010000004">
    <property type="protein sequence ID" value="KAL1560650.1"/>
    <property type="molecule type" value="Genomic_DNA"/>
</dbReference>
<evidence type="ECO:0000313" key="3">
    <source>
        <dbReference type="EMBL" id="KAL1560650.1"/>
    </source>
</evidence>
<comment type="caution">
    <text evidence="3">The sequence shown here is derived from an EMBL/GenBank/DDBJ whole genome shotgun (WGS) entry which is preliminary data.</text>
</comment>
<keyword evidence="4" id="KW-1185">Reference proteome</keyword>
<protein>
    <submittedName>
        <fullName evidence="3">Uncharacterized protein</fullName>
    </submittedName>
</protein>
<evidence type="ECO:0000313" key="4">
    <source>
        <dbReference type="Proteomes" id="UP001567538"/>
    </source>
</evidence>
<keyword evidence="2" id="KW-0732">Signal</keyword>
<evidence type="ECO:0000256" key="1">
    <source>
        <dbReference type="SAM" id="Phobius"/>
    </source>
</evidence>
<feature type="signal peptide" evidence="2">
    <location>
        <begin position="1"/>
        <end position="24"/>
    </location>
</feature>